<evidence type="ECO:0000256" key="1">
    <source>
        <dbReference type="ARBA" id="ARBA00011073"/>
    </source>
</evidence>
<feature type="compositionally biased region" description="Low complexity" evidence="6">
    <location>
        <begin position="196"/>
        <end position="214"/>
    </location>
</feature>
<dbReference type="InterPro" id="IPR036852">
    <property type="entry name" value="Peptidase_S8/S53_dom_sf"/>
</dbReference>
<dbReference type="InterPro" id="IPR023828">
    <property type="entry name" value="Peptidase_S8_Ser-AS"/>
</dbReference>
<feature type="active site" description="Charge relay system" evidence="5">
    <location>
        <position position="451"/>
    </location>
</feature>
<comment type="caution">
    <text evidence="9">The sequence shown here is derived from an EMBL/GenBank/DDBJ whole genome shotgun (WGS) entry which is preliminary data.</text>
</comment>
<evidence type="ECO:0000256" key="5">
    <source>
        <dbReference type="PROSITE-ProRule" id="PRU01240"/>
    </source>
</evidence>
<keyword evidence="10" id="KW-1185">Reference proteome</keyword>
<organism evidence="9 10">
    <name type="scientific">Coleophoma crateriformis</name>
    <dbReference type="NCBI Taxonomy" id="565419"/>
    <lineage>
        <taxon>Eukaryota</taxon>
        <taxon>Fungi</taxon>
        <taxon>Dikarya</taxon>
        <taxon>Ascomycota</taxon>
        <taxon>Pezizomycotina</taxon>
        <taxon>Leotiomycetes</taxon>
        <taxon>Helotiales</taxon>
        <taxon>Dermateaceae</taxon>
        <taxon>Coleophoma</taxon>
    </lineage>
</organism>
<dbReference type="PROSITE" id="PS00138">
    <property type="entry name" value="SUBTILASE_SER"/>
    <property type="match status" value="1"/>
</dbReference>
<protein>
    <recommendedName>
        <fullName evidence="8">Peptidase S8/S53 domain-containing protein</fullName>
    </recommendedName>
</protein>
<dbReference type="PANTHER" id="PTHR43806:SF11">
    <property type="entry name" value="CEREVISIN-RELATED"/>
    <property type="match status" value="1"/>
</dbReference>
<dbReference type="AlphaFoldDB" id="A0A3D8T0H2"/>
<dbReference type="PRINTS" id="PR00723">
    <property type="entry name" value="SUBTILISIN"/>
</dbReference>
<dbReference type="GO" id="GO:0006508">
    <property type="term" value="P:proteolysis"/>
    <property type="evidence" value="ECO:0007669"/>
    <property type="project" value="UniProtKB-KW"/>
</dbReference>
<dbReference type="SUPFAM" id="SSF52743">
    <property type="entry name" value="Subtilisin-like"/>
    <property type="match status" value="1"/>
</dbReference>
<feature type="region of interest" description="Disordered" evidence="6">
    <location>
        <begin position="254"/>
        <end position="315"/>
    </location>
</feature>
<dbReference type="InterPro" id="IPR050131">
    <property type="entry name" value="Peptidase_S8_subtilisin-like"/>
</dbReference>
<keyword evidence="7" id="KW-0732">Signal</keyword>
<name>A0A3D8T0H2_9HELO</name>
<feature type="chain" id="PRO_5017555090" description="Peptidase S8/S53 domain-containing protein" evidence="7">
    <location>
        <begin position="20"/>
        <end position="741"/>
    </location>
</feature>
<dbReference type="Pfam" id="PF00082">
    <property type="entry name" value="Peptidase_S8"/>
    <property type="match status" value="1"/>
</dbReference>
<evidence type="ECO:0000313" key="9">
    <source>
        <dbReference type="EMBL" id="RDW91921.1"/>
    </source>
</evidence>
<dbReference type="OrthoDB" id="1896086at2759"/>
<feature type="region of interest" description="Disordered" evidence="6">
    <location>
        <begin position="20"/>
        <end position="214"/>
    </location>
</feature>
<evidence type="ECO:0000256" key="4">
    <source>
        <dbReference type="ARBA" id="ARBA00022825"/>
    </source>
</evidence>
<dbReference type="PROSITE" id="PS51257">
    <property type="entry name" value="PROKAR_LIPOPROTEIN"/>
    <property type="match status" value="1"/>
</dbReference>
<feature type="active site" description="Charge relay system" evidence="5">
    <location>
        <position position="652"/>
    </location>
</feature>
<evidence type="ECO:0000256" key="3">
    <source>
        <dbReference type="ARBA" id="ARBA00022801"/>
    </source>
</evidence>
<dbReference type="PANTHER" id="PTHR43806">
    <property type="entry name" value="PEPTIDASE S8"/>
    <property type="match status" value="1"/>
</dbReference>
<dbReference type="InterPro" id="IPR000209">
    <property type="entry name" value="Peptidase_S8/S53_dom"/>
</dbReference>
<feature type="compositionally biased region" description="Low complexity" evidence="6">
    <location>
        <begin position="35"/>
        <end position="187"/>
    </location>
</feature>
<comment type="similarity">
    <text evidence="1 5">Belongs to the peptidase S8 family.</text>
</comment>
<evidence type="ECO:0000313" key="10">
    <source>
        <dbReference type="Proteomes" id="UP000256328"/>
    </source>
</evidence>
<dbReference type="Gene3D" id="3.40.50.200">
    <property type="entry name" value="Peptidase S8/S53 domain"/>
    <property type="match status" value="1"/>
</dbReference>
<gene>
    <name evidence="9" type="ORF">BP5796_01315</name>
</gene>
<keyword evidence="3 5" id="KW-0378">Hydrolase</keyword>
<dbReference type="Proteomes" id="UP000256328">
    <property type="component" value="Unassembled WGS sequence"/>
</dbReference>
<evidence type="ECO:0000259" key="8">
    <source>
        <dbReference type="Pfam" id="PF00082"/>
    </source>
</evidence>
<proteinExistence type="inferred from homology"/>
<feature type="active site" description="Charge relay system" evidence="5">
    <location>
        <position position="491"/>
    </location>
</feature>
<feature type="compositionally biased region" description="Low complexity" evidence="6">
    <location>
        <begin position="258"/>
        <end position="315"/>
    </location>
</feature>
<keyword evidence="2 5" id="KW-0645">Protease</keyword>
<feature type="signal peptide" evidence="7">
    <location>
        <begin position="1"/>
        <end position="19"/>
    </location>
</feature>
<reference evidence="9 10" key="1">
    <citation type="journal article" date="2018" name="IMA Fungus">
        <title>IMA Genome-F 9: Draft genome sequence of Annulohypoxylon stygium, Aspergillus mulundensis, Berkeleyomyces basicola (syn. Thielaviopsis basicola), Ceratocystis smalleyi, two Cercospora beticola strains, Coleophoma cylindrospora, Fusarium fracticaudum, Phialophora cf. hyalina, and Morchella septimelata.</title>
        <authorList>
            <person name="Wingfield B.D."/>
            <person name="Bills G.F."/>
            <person name="Dong Y."/>
            <person name="Huang W."/>
            <person name="Nel W.J."/>
            <person name="Swalarsk-Parry B.S."/>
            <person name="Vaghefi N."/>
            <person name="Wilken P.M."/>
            <person name="An Z."/>
            <person name="de Beer Z.W."/>
            <person name="De Vos L."/>
            <person name="Chen L."/>
            <person name="Duong T.A."/>
            <person name="Gao Y."/>
            <person name="Hammerbacher A."/>
            <person name="Kikkert J.R."/>
            <person name="Li Y."/>
            <person name="Li H."/>
            <person name="Li K."/>
            <person name="Li Q."/>
            <person name="Liu X."/>
            <person name="Ma X."/>
            <person name="Naidoo K."/>
            <person name="Pethybridge S.J."/>
            <person name="Sun J."/>
            <person name="Steenkamp E.T."/>
            <person name="van der Nest M.A."/>
            <person name="van Wyk S."/>
            <person name="Wingfield M.J."/>
            <person name="Xiong C."/>
            <person name="Yue Q."/>
            <person name="Zhang X."/>
        </authorList>
    </citation>
    <scope>NUCLEOTIDE SEQUENCE [LARGE SCALE GENOMIC DNA]</scope>
    <source>
        <strain evidence="9 10">BP5796</strain>
    </source>
</reference>
<dbReference type="PROSITE" id="PS51892">
    <property type="entry name" value="SUBTILASE"/>
    <property type="match status" value="1"/>
</dbReference>
<evidence type="ECO:0000256" key="7">
    <source>
        <dbReference type="SAM" id="SignalP"/>
    </source>
</evidence>
<sequence length="741" mass="74145">MKFNLSLVAGLGLLACTSASPAQVNPRATSSGTPSKSGTVTTAVTTSSLNSTITLQSSTSSPRSGSSSISRSTFSTSKPNSSSFSSTRPTVASSSSHSKANSSSVPPATKISSSTTRSSISSSSMPPTTKSSSSTLRSDTGSSSVPPATTSSSSTLRSSTGSSSMPPATESSSSTLRSSTGSSSAPPVTTPPAPTKNPSTSTSSTSTAPAATTSVSAGATVVVIPGTVVIAGPGGGFVSVAGVVTPIAAGATTVAVDPSNPNNPSPTTNNPKSTSSKPTSTSKPPTSTSTRVSSSSSSSSSTSSSSQVPSTAPTPVIIFPQTTHTTTDDDNLVALLNNTLGANNFVPSFLSGSGFQFATSNITAAQNDTLLTSPLVGGIVDDGPISNAPTEKPTKTGLKARKLLPRTLVSQASARPELLRFSQSPGEDIASMTDYNYDSSSGTGITVYVLDTGFGTASAEYKNMGGNAPRWIFAQSEKAAASESDEDENSHGSCAGSKVNGPEYGVVKNANLVIVKAKETLQDTISGMNEILADIKSNSLQGKAVINLSRGVESQAAPIVNYMNTWLLTSQKLDAVVVASAGNDDNGVDINEYPQLLADKFPIINVGAVDENGGNASFSKGGPLVTVMAPGVNINCASGDPSGADQDIDGTSFAAPAVAGLAAYLLAQGTDPNLSKAGSVAQNVRDSIVSLAHPRATGAGKVAWNGVQPSSIVIIQSSTITLSATATATVTDSASVSTVSA</sequence>
<dbReference type="GO" id="GO:0004252">
    <property type="term" value="F:serine-type endopeptidase activity"/>
    <property type="evidence" value="ECO:0007669"/>
    <property type="project" value="UniProtKB-UniRule"/>
</dbReference>
<evidence type="ECO:0000256" key="2">
    <source>
        <dbReference type="ARBA" id="ARBA00022670"/>
    </source>
</evidence>
<feature type="compositionally biased region" description="Polar residues" evidence="6">
    <location>
        <begin position="20"/>
        <end position="34"/>
    </location>
</feature>
<feature type="region of interest" description="Disordered" evidence="6">
    <location>
        <begin position="476"/>
        <end position="498"/>
    </location>
</feature>
<dbReference type="InterPro" id="IPR015500">
    <property type="entry name" value="Peptidase_S8_subtilisin-rel"/>
</dbReference>
<keyword evidence="4 5" id="KW-0720">Serine protease</keyword>
<evidence type="ECO:0000256" key="6">
    <source>
        <dbReference type="SAM" id="MobiDB-lite"/>
    </source>
</evidence>
<accession>A0A3D8T0H2</accession>
<feature type="domain" description="Peptidase S8/S53" evidence="8">
    <location>
        <begin position="442"/>
        <end position="677"/>
    </location>
</feature>
<dbReference type="EMBL" id="PDLN01000002">
    <property type="protein sequence ID" value="RDW91921.1"/>
    <property type="molecule type" value="Genomic_DNA"/>
</dbReference>